<accession>A0A0H2VF35</accession>
<protein>
    <submittedName>
        <fullName evidence="2">Uncharacterized protein</fullName>
    </submittedName>
</protein>
<dbReference type="KEGG" id="ecc:c4559"/>
<dbReference type="Proteomes" id="UP000001410">
    <property type="component" value="Chromosome"/>
</dbReference>
<proteinExistence type="predicted"/>
<dbReference type="EMBL" id="AE014075">
    <property type="protein sequence ID" value="AAN82993.1"/>
    <property type="molecule type" value="Genomic_DNA"/>
</dbReference>
<organism evidence="2 3">
    <name type="scientific">Escherichia coli O6:H1 (strain CFT073 / ATCC 700928 / UPEC)</name>
    <dbReference type="NCBI Taxonomy" id="199310"/>
    <lineage>
        <taxon>Bacteria</taxon>
        <taxon>Pseudomonadati</taxon>
        <taxon>Pseudomonadota</taxon>
        <taxon>Gammaproteobacteria</taxon>
        <taxon>Enterobacterales</taxon>
        <taxon>Enterobacteriaceae</taxon>
        <taxon>Escherichia</taxon>
    </lineage>
</organism>
<keyword evidence="3" id="KW-1185">Reference proteome</keyword>
<evidence type="ECO:0000256" key="1">
    <source>
        <dbReference type="SAM" id="MobiDB-lite"/>
    </source>
</evidence>
<name>A0A0H2VF35_ECOL6</name>
<feature type="compositionally biased region" description="Basic and acidic residues" evidence="1">
    <location>
        <begin position="21"/>
        <end position="48"/>
    </location>
</feature>
<gene>
    <name evidence="2" type="ordered locus">c4559</name>
</gene>
<dbReference type="HOGENOM" id="CLU_3152213_0_0_6"/>
<feature type="region of interest" description="Disordered" evidence="1">
    <location>
        <begin position="1"/>
        <end position="48"/>
    </location>
</feature>
<reference evidence="2 3" key="1">
    <citation type="journal article" date="2002" name="Proc. Natl. Acad. Sci. U.S.A.">
        <title>Extensive mosaic structure revealed by the complete genome sequence of uropathogenic Escherichia coli.</title>
        <authorList>
            <person name="Welch R.A."/>
            <person name="Burland V."/>
            <person name="Plunkett G.III."/>
            <person name="Redford P."/>
            <person name="Roesch P."/>
            <person name="Rasko D."/>
            <person name="Buckles E.L."/>
            <person name="Liou S.R."/>
            <person name="Boutin A."/>
            <person name="Hackett J."/>
            <person name="Stroud D."/>
            <person name="Mayhew G.F."/>
            <person name="Rose D.J."/>
            <person name="Zhou S."/>
            <person name="Schwartz D.C."/>
            <person name="Perna N.T."/>
            <person name="Mobley H.L."/>
            <person name="Donnenberg M.S."/>
            <person name="Blattner F.R."/>
        </authorList>
    </citation>
    <scope>NUCLEOTIDE SEQUENCE [LARGE SCALE GENOMIC DNA]</scope>
    <source>
        <strain evidence="3">CFT073 / ATCC 700928 / UPEC</strain>
    </source>
</reference>
<dbReference type="AlphaFoldDB" id="A0A0H2VF35"/>
<evidence type="ECO:0000313" key="3">
    <source>
        <dbReference type="Proteomes" id="UP000001410"/>
    </source>
</evidence>
<sequence>MTQSTADPPDFLSEAFLVSEHPPDKGVSSEEGRASDDVGLRKGVRLEK</sequence>
<evidence type="ECO:0000313" key="2">
    <source>
        <dbReference type="EMBL" id="AAN82993.1"/>
    </source>
</evidence>